<dbReference type="PANTHER" id="PTHR11229">
    <property type="entry name" value="50S RIBOSOMAL PROTEIN L3"/>
    <property type="match status" value="1"/>
</dbReference>
<dbReference type="HAMAP" id="MF_01325_B">
    <property type="entry name" value="Ribosomal_uL3_B"/>
    <property type="match status" value="1"/>
</dbReference>
<dbReference type="PANTHER" id="PTHR11229:SF16">
    <property type="entry name" value="LARGE RIBOSOMAL SUBUNIT PROTEIN UL3C"/>
    <property type="match status" value="1"/>
</dbReference>
<evidence type="ECO:0000256" key="2">
    <source>
        <dbReference type="ARBA" id="ARBA00022730"/>
    </source>
</evidence>
<dbReference type="Pfam" id="PF00297">
    <property type="entry name" value="Ribosomal_L3"/>
    <property type="match status" value="1"/>
</dbReference>
<dbReference type="Proteomes" id="UP000192520">
    <property type="component" value="Unassembled WGS sequence"/>
</dbReference>
<dbReference type="InterPro" id="IPR000597">
    <property type="entry name" value="Ribosomal_uL3"/>
</dbReference>
<evidence type="ECO:0000313" key="9">
    <source>
        <dbReference type="EMBL" id="OQX51491.1"/>
    </source>
</evidence>
<dbReference type="NCBIfam" id="TIGR03625">
    <property type="entry name" value="L3_bact"/>
    <property type="match status" value="1"/>
</dbReference>
<dbReference type="GO" id="GO:0019843">
    <property type="term" value="F:rRNA binding"/>
    <property type="evidence" value="ECO:0007669"/>
    <property type="project" value="UniProtKB-UniRule"/>
</dbReference>
<evidence type="ECO:0000256" key="8">
    <source>
        <dbReference type="SAM" id="MobiDB-lite"/>
    </source>
</evidence>
<reference evidence="10" key="1">
    <citation type="submission" date="2017-03" db="EMBL/GenBank/DDBJ databases">
        <title>Novel pathways for hydrocarbon cycling and metabolic interdependencies in hydrothermal sediment communities.</title>
        <authorList>
            <person name="Dombrowski N."/>
            <person name="Seitz K."/>
            <person name="Teske A."/>
            <person name="Baker B."/>
        </authorList>
    </citation>
    <scope>NUCLEOTIDE SEQUENCE [LARGE SCALE GENOMIC DNA]</scope>
</reference>
<protein>
    <recommendedName>
        <fullName evidence="6 7">Large ribosomal subunit protein uL3</fullName>
    </recommendedName>
</protein>
<comment type="similarity">
    <text evidence="1 7">Belongs to the universal ribosomal protein uL3 family.</text>
</comment>
<dbReference type="FunFam" id="2.40.30.10:FF:000004">
    <property type="entry name" value="50S ribosomal protein L3"/>
    <property type="match status" value="1"/>
</dbReference>
<dbReference type="STRING" id="1968527.B5M47_00625"/>
<dbReference type="GO" id="GO:0006412">
    <property type="term" value="P:translation"/>
    <property type="evidence" value="ECO:0007669"/>
    <property type="project" value="UniProtKB-UniRule"/>
</dbReference>
<comment type="function">
    <text evidence="7">One of the primary rRNA binding proteins, it binds directly near the 3'-end of the 23S rRNA, where it nucleates assembly of the 50S subunit.</text>
</comment>
<dbReference type="EMBL" id="MZGJ01000003">
    <property type="protein sequence ID" value="OQX51491.1"/>
    <property type="molecule type" value="Genomic_DNA"/>
</dbReference>
<evidence type="ECO:0000256" key="5">
    <source>
        <dbReference type="ARBA" id="ARBA00023274"/>
    </source>
</evidence>
<sequence length="195" mass="20860">MLSGLLGQKKEMTQIFKEDGTVVPVTVLSVGPCVVTQVKTREKDGYRAVQLGLGAKKGRAGKTVPRYVREVRDGGGAKVKVGEVIKLEDVFSTGDLVTVSGISKGKGFAGVVKRWGFHGGPKTHGQSDRHRAPGSIGDQRTARVYKGKRMAGRMGGEKVTVKGLEVMELDVEKHLMKVKGAVPGNRGGLVVIRKQ</sequence>
<dbReference type="GO" id="GO:0003735">
    <property type="term" value="F:structural constituent of ribosome"/>
    <property type="evidence" value="ECO:0007669"/>
    <property type="project" value="UniProtKB-UniRule"/>
</dbReference>
<accession>A0A1W9NZC9</accession>
<proteinExistence type="inferred from homology"/>
<keyword evidence="5 7" id="KW-0687">Ribonucleoprotein</keyword>
<dbReference type="Gene3D" id="2.40.30.10">
    <property type="entry name" value="Translation factors"/>
    <property type="match status" value="2"/>
</dbReference>
<gene>
    <name evidence="7" type="primary">rplC</name>
    <name evidence="9" type="ORF">B5M47_00625</name>
</gene>
<evidence type="ECO:0000313" key="10">
    <source>
        <dbReference type="Proteomes" id="UP000192520"/>
    </source>
</evidence>
<comment type="subunit">
    <text evidence="7">Part of the 50S ribosomal subunit. Forms a cluster with proteins L14 and L19.</text>
</comment>
<evidence type="ECO:0000256" key="7">
    <source>
        <dbReference type="HAMAP-Rule" id="MF_01325"/>
    </source>
</evidence>
<evidence type="ECO:0000256" key="1">
    <source>
        <dbReference type="ARBA" id="ARBA00006540"/>
    </source>
</evidence>
<comment type="caution">
    <text evidence="9">The sequence shown here is derived from an EMBL/GenBank/DDBJ whole genome shotgun (WGS) entry which is preliminary data.</text>
</comment>
<feature type="region of interest" description="Disordered" evidence="8">
    <location>
        <begin position="119"/>
        <end position="138"/>
    </location>
</feature>
<keyword evidence="2 7" id="KW-0699">rRNA-binding</keyword>
<dbReference type="InterPro" id="IPR009000">
    <property type="entry name" value="Transl_B-barrel_sf"/>
</dbReference>
<dbReference type="GO" id="GO:0022625">
    <property type="term" value="C:cytosolic large ribosomal subunit"/>
    <property type="evidence" value="ECO:0007669"/>
    <property type="project" value="TreeGrafter"/>
</dbReference>
<keyword evidence="4 7" id="KW-0689">Ribosomal protein</keyword>
<evidence type="ECO:0000256" key="6">
    <source>
        <dbReference type="ARBA" id="ARBA00035243"/>
    </source>
</evidence>
<evidence type="ECO:0000256" key="4">
    <source>
        <dbReference type="ARBA" id="ARBA00022980"/>
    </source>
</evidence>
<organism evidence="9 10">
    <name type="scientific">candidate division CPR3 bacterium 4484_211</name>
    <dbReference type="NCBI Taxonomy" id="1968527"/>
    <lineage>
        <taxon>Bacteria</taxon>
        <taxon>Bacteria division CPR3</taxon>
    </lineage>
</organism>
<dbReference type="SUPFAM" id="SSF50447">
    <property type="entry name" value="Translation proteins"/>
    <property type="match status" value="1"/>
</dbReference>
<evidence type="ECO:0000256" key="3">
    <source>
        <dbReference type="ARBA" id="ARBA00022884"/>
    </source>
</evidence>
<keyword evidence="3 7" id="KW-0694">RNA-binding</keyword>
<dbReference type="InterPro" id="IPR019927">
    <property type="entry name" value="Ribosomal_uL3_bac/org-type"/>
</dbReference>
<name>A0A1W9NZC9_UNCC3</name>
<dbReference type="AlphaFoldDB" id="A0A1W9NZC9"/>